<dbReference type="Pfam" id="PF13084">
    <property type="entry name" value="DUF3943"/>
    <property type="match status" value="1"/>
</dbReference>
<evidence type="ECO:0000259" key="2">
    <source>
        <dbReference type="Pfam" id="PF13084"/>
    </source>
</evidence>
<dbReference type="InterPro" id="IPR025079">
    <property type="entry name" value="DUF3943"/>
</dbReference>
<gene>
    <name evidence="3" type="ORF">AZI85_02935</name>
</gene>
<evidence type="ECO:0000313" key="4">
    <source>
        <dbReference type="Proteomes" id="UP000075391"/>
    </source>
</evidence>
<protein>
    <recommendedName>
        <fullName evidence="2">DUF3943 domain-containing protein</fullName>
    </recommendedName>
</protein>
<reference evidence="3 4" key="1">
    <citation type="submission" date="2016-03" db="EMBL/GenBank/DDBJ databases">
        <authorList>
            <person name="Ploux O."/>
        </authorList>
    </citation>
    <scope>NUCLEOTIDE SEQUENCE [LARGE SCALE GENOMIC DNA]</scope>
    <source>
        <strain evidence="3 4">BER2</strain>
    </source>
</reference>
<dbReference type="EMBL" id="LUKF01000012">
    <property type="protein sequence ID" value="KYG64393.1"/>
    <property type="molecule type" value="Genomic_DNA"/>
</dbReference>
<sequence>MGIRKWNWMLLAFFSLCFVGLEAQAYQVPKKILVSVGDLKENHKLSWRKETCALIHTLANQISDVAVNVTCRSFDVSNFADKELIELRRHHNYHLRLTRTREGEVKMDVSNWSRNFETDFENLQWKFKASPTDNTQNEAIAKAASNFFIYAANEKTFRAGLLVNGAAESNEIIYDQKKGLFLDKYTNEPLTIDQAYARFEKESPRKKNYLRTGIEIGVMLSAALGIYYKNLAYNRQDFDYALGEGIRKKLTGEAILFDDNDKFANVGHIFAGVLYYQTARANGFNSLESFLVSFASSAAWEFLEYHEVFSLNDQIMTPIGGYVIGEASYQISCALLAKGTTAGKVLAYSINPGLGLNHAIDKIQTGDKYASQPDCKKPRWSDISVYVGLEKNQKPFKPTAENTYVLGMSADVVNIENYAKPGHEAKMVYDTAMVKALLENNGGDGMGDLKLIAQVTMAAYYKKNVEQDAHGQLRGYDLILGVGSGTTFHDRGGDKQSGHEDFYGTINILGATARANIYYKGMNIQAEFGFYGDFAMVKSWALNDFEARNGGSLAGQPSVVQKRGYYWGLGTTTLAALSAEQGRFKVGYELQSSRASDIQSRHRNQSDVQDPADFQDSYMSHRIYVRFRLTKNLSFQLSREAIVRAGSANGQATAKGKETRTMGTLVYLF</sequence>
<feature type="signal peptide" evidence="1">
    <location>
        <begin position="1"/>
        <end position="25"/>
    </location>
</feature>
<organism evidence="3 4">
    <name type="scientific">Bdellovibrio bacteriovorus</name>
    <dbReference type="NCBI Taxonomy" id="959"/>
    <lineage>
        <taxon>Bacteria</taxon>
        <taxon>Pseudomonadati</taxon>
        <taxon>Bdellovibrionota</taxon>
        <taxon>Bdellovibrionia</taxon>
        <taxon>Bdellovibrionales</taxon>
        <taxon>Pseudobdellovibrionaceae</taxon>
        <taxon>Bdellovibrio</taxon>
    </lineage>
</organism>
<evidence type="ECO:0000313" key="3">
    <source>
        <dbReference type="EMBL" id="KYG64393.1"/>
    </source>
</evidence>
<dbReference type="RefSeq" id="WP_063243386.1">
    <property type="nucleotide sequence ID" value="NZ_LUKF01000012.1"/>
</dbReference>
<feature type="domain" description="DUF3943" evidence="2">
    <location>
        <begin position="257"/>
        <end position="352"/>
    </location>
</feature>
<keyword evidence="1" id="KW-0732">Signal</keyword>
<feature type="chain" id="PRO_5007573183" description="DUF3943 domain-containing protein" evidence="1">
    <location>
        <begin position="26"/>
        <end position="669"/>
    </location>
</feature>
<proteinExistence type="predicted"/>
<comment type="caution">
    <text evidence="3">The sequence shown here is derived from an EMBL/GenBank/DDBJ whole genome shotgun (WGS) entry which is preliminary data.</text>
</comment>
<dbReference type="Proteomes" id="UP000075391">
    <property type="component" value="Unassembled WGS sequence"/>
</dbReference>
<dbReference type="AlphaFoldDB" id="A0A150WKY1"/>
<accession>A0A150WKY1</accession>
<name>A0A150WKY1_BDEBC</name>
<evidence type="ECO:0000256" key="1">
    <source>
        <dbReference type="SAM" id="SignalP"/>
    </source>
</evidence>